<organism evidence="2 3">
    <name type="scientific">Neptunomonas qingdaonensis</name>
    <dbReference type="NCBI Taxonomy" id="1045558"/>
    <lineage>
        <taxon>Bacteria</taxon>
        <taxon>Pseudomonadati</taxon>
        <taxon>Pseudomonadota</taxon>
        <taxon>Gammaproteobacteria</taxon>
        <taxon>Oceanospirillales</taxon>
        <taxon>Oceanospirillaceae</taxon>
        <taxon>Neptunomonas</taxon>
    </lineage>
</organism>
<feature type="transmembrane region" description="Helical" evidence="1">
    <location>
        <begin position="259"/>
        <end position="277"/>
    </location>
</feature>
<feature type="transmembrane region" description="Helical" evidence="1">
    <location>
        <begin position="283"/>
        <end position="301"/>
    </location>
</feature>
<feature type="transmembrane region" description="Helical" evidence="1">
    <location>
        <begin position="106"/>
        <end position="133"/>
    </location>
</feature>
<dbReference type="AlphaFoldDB" id="A0A1I2SZ12"/>
<feature type="transmembrane region" description="Helical" evidence="1">
    <location>
        <begin position="437"/>
        <end position="458"/>
    </location>
</feature>
<dbReference type="InterPro" id="IPR006160">
    <property type="entry name" value="SCFA_transpt_AtoE"/>
</dbReference>
<dbReference type="EMBL" id="FOOU01000008">
    <property type="protein sequence ID" value="SFG55436.1"/>
    <property type="molecule type" value="Genomic_DNA"/>
</dbReference>
<protein>
    <submittedName>
        <fullName evidence="2">Short-chain fatty acids transporter</fullName>
    </submittedName>
</protein>
<keyword evidence="3" id="KW-1185">Reference proteome</keyword>
<proteinExistence type="predicted"/>
<dbReference type="GO" id="GO:0005886">
    <property type="term" value="C:plasma membrane"/>
    <property type="evidence" value="ECO:0007669"/>
    <property type="project" value="TreeGrafter"/>
</dbReference>
<dbReference type="PANTHER" id="PTHR41983:SF2">
    <property type="entry name" value="SHORT-CHAIN FATTY ACID TRANSPORTER-RELATED"/>
    <property type="match status" value="1"/>
</dbReference>
<dbReference type="Proteomes" id="UP000198623">
    <property type="component" value="Unassembled WGS sequence"/>
</dbReference>
<evidence type="ECO:0000313" key="2">
    <source>
        <dbReference type="EMBL" id="SFG55436.1"/>
    </source>
</evidence>
<keyword evidence="1" id="KW-0812">Transmembrane</keyword>
<sequence>MNTNVAQLTLLQRLSKFFVVLLQRYLPDPFIFAIVLTLLVFVLVMPSTGQGPMQVVDAWAGGFWALLTFSMQMAMVVVTGHAMASAPTFKRKLAIMAGIAKTPGQAIILVTVVSAVACWINWGFGLVLGAIFARELAVRVKGVDYRLLIASAYSGFLFWHAGLSGSIPLAIASGTSIETVTNGAVTSAIPTSETLFSAMNLTILAVMFITIPLLNRLMHPAAQDTVTIDAALLEEQAVEAVLPNKEDMSPAERLENSRVLSLLLGAMGFAYIIYYFMNNGFALNLNIVNFTFLFSAILLHGTPKSLLNSVSQGAKNCAGILLQFPFYAGIMGMMTATGDSGVSLAGVISEAFVSISNETTFPLFTFLSAGIVNFFVPSGGGQWAVQAPIMMPAGAALGVDAAKTAMAIAWGDAWTNMIQPFWALPALAIAGLGAKDVMGYCIMALLGSGVIISIGLLVF</sequence>
<evidence type="ECO:0000256" key="1">
    <source>
        <dbReference type="SAM" id="Phobius"/>
    </source>
</evidence>
<dbReference type="PANTHER" id="PTHR41983">
    <property type="entry name" value="SHORT-CHAIN FATTY ACID TRANSPORTER-RELATED"/>
    <property type="match status" value="1"/>
</dbReference>
<accession>A0A1I2SZ12</accession>
<feature type="transmembrane region" description="Helical" evidence="1">
    <location>
        <begin position="30"/>
        <end position="49"/>
    </location>
</feature>
<dbReference type="OrthoDB" id="9342495at2"/>
<dbReference type="Pfam" id="PF02667">
    <property type="entry name" value="SCFA_trans"/>
    <property type="match status" value="1"/>
</dbReference>
<reference evidence="3" key="1">
    <citation type="submission" date="2016-10" db="EMBL/GenBank/DDBJ databases">
        <authorList>
            <person name="Varghese N."/>
            <person name="Submissions S."/>
        </authorList>
    </citation>
    <scope>NUCLEOTIDE SEQUENCE [LARGE SCALE GENOMIC DNA]</scope>
    <source>
        <strain evidence="3">CGMCC 1.10971</strain>
    </source>
</reference>
<keyword evidence="1" id="KW-0472">Membrane</keyword>
<keyword evidence="1" id="KW-1133">Transmembrane helix</keyword>
<dbReference type="STRING" id="1045558.SAMN05216175_108148"/>
<gene>
    <name evidence="2" type="ORF">SAMN05216175_108148</name>
</gene>
<dbReference type="RefSeq" id="WP_090728525.1">
    <property type="nucleotide sequence ID" value="NZ_FOOU01000008.1"/>
</dbReference>
<feature type="transmembrane region" description="Helical" evidence="1">
    <location>
        <begin position="145"/>
        <end position="163"/>
    </location>
</feature>
<feature type="transmembrane region" description="Helical" evidence="1">
    <location>
        <begin position="61"/>
        <end position="86"/>
    </location>
</feature>
<feature type="transmembrane region" description="Helical" evidence="1">
    <location>
        <begin position="195"/>
        <end position="214"/>
    </location>
</feature>
<name>A0A1I2SZ12_9GAMM</name>
<evidence type="ECO:0000313" key="3">
    <source>
        <dbReference type="Proteomes" id="UP000198623"/>
    </source>
</evidence>